<dbReference type="Proteomes" id="UP001162156">
    <property type="component" value="Unassembled WGS sequence"/>
</dbReference>
<reference evidence="1" key="1">
    <citation type="journal article" date="2023" name="Insect Mol. Biol.">
        <title>Genome sequencing provides insights into the evolution of gene families encoding plant cell wall-degrading enzymes in longhorned beetles.</title>
        <authorList>
            <person name="Shin N.R."/>
            <person name="Okamura Y."/>
            <person name="Kirsch R."/>
            <person name="Pauchet Y."/>
        </authorList>
    </citation>
    <scope>NUCLEOTIDE SEQUENCE</scope>
    <source>
        <strain evidence="1">RBIC_L_NR</strain>
    </source>
</reference>
<dbReference type="EMBL" id="JANEYF010000650">
    <property type="protein sequence ID" value="KAJ8968785.1"/>
    <property type="molecule type" value="Genomic_DNA"/>
</dbReference>
<dbReference type="PANTHER" id="PTHR33053:SF9">
    <property type="entry name" value="AGAP000105-PA"/>
    <property type="match status" value="1"/>
</dbReference>
<proteinExistence type="predicted"/>
<dbReference type="PANTHER" id="PTHR33053">
    <property type="entry name" value="PROTEIN, PUTATIVE-RELATED"/>
    <property type="match status" value="1"/>
</dbReference>
<dbReference type="AlphaFoldDB" id="A0AAV8ZR91"/>
<organism evidence="1 2">
    <name type="scientific">Rhamnusium bicolor</name>
    <dbReference type="NCBI Taxonomy" id="1586634"/>
    <lineage>
        <taxon>Eukaryota</taxon>
        <taxon>Metazoa</taxon>
        <taxon>Ecdysozoa</taxon>
        <taxon>Arthropoda</taxon>
        <taxon>Hexapoda</taxon>
        <taxon>Insecta</taxon>
        <taxon>Pterygota</taxon>
        <taxon>Neoptera</taxon>
        <taxon>Endopterygota</taxon>
        <taxon>Coleoptera</taxon>
        <taxon>Polyphaga</taxon>
        <taxon>Cucujiformia</taxon>
        <taxon>Chrysomeloidea</taxon>
        <taxon>Cerambycidae</taxon>
        <taxon>Lepturinae</taxon>
        <taxon>Rhagiini</taxon>
        <taxon>Rhamnusium</taxon>
    </lineage>
</organism>
<gene>
    <name evidence="1" type="ORF">NQ314_002092</name>
</gene>
<accession>A0AAV8ZR91</accession>
<evidence type="ECO:0000313" key="1">
    <source>
        <dbReference type="EMBL" id="KAJ8968785.1"/>
    </source>
</evidence>
<protein>
    <submittedName>
        <fullName evidence="1">Uncharacterized protein</fullName>
    </submittedName>
</protein>
<comment type="caution">
    <text evidence="1">The sequence shown here is derived from an EMBL/GenBank/DDBJ whole genome shotgun (WGS) entry which is preliminary data.</text>
</comment>
<sequence length="204" mass="23607">MKFNISRYKEFSLDLAQWAIEENIHQSSLKKLLQIINKTFPDVKLPKDPRTLLKTPNLLLEVVEVDGGDYYYFGIEKTINMLCKKYNVTVLDNDEVKLAVNIDGLPLSKSSSSAFWPVLCLIKSIKKLEDKVFVVALYHGSEKSKHPNILLQDFVSECTLLTENKICINNIKCTFRIEMLICDTPAKSCLKNKRPFRIFFMYKM</sequence>
<name>A0AAV8ZR91_9CUCU</name>
<evidence type="ECO:0000313" key="2">
    <source>
        <dbReference type="Proteomes" id="UP001162156"/>
    </source>
</evidence>
<keyword evidence="2" id="KW-1185">Reference proteome</keyword>